<dbReference type="InterPro" id="IPR035874">
    <property type="entry name" value="IDS"/>
</dbReference>
<evidence type="ECO:0000256" key="6">
    <source>
        <dbReference type="ARBA" id="ARBA00022837"/>
    </source>
</evidence>
<dbReference type="CDD" id="cd16030">
    <property type="entry name" value="iduronate-2-sulfatase"/>
    <property type="match status" value="1"/>
</dbReference>
<dbReference type="GeneID" id="114241742"/>
<dbReference type="Pfam" id="PF00884">
    <property type="entry name" value="Sulfatase"/>
    <property type="match status" value="1"/>
</dbReference>
<dbReference type="OrthoDB" id="96314at2759"/>
<dbReference type="PROSITE" id="PS00149">
    <property type="entry name" value="SULFATASE_2"/>
    <property type="match status" value="1"/>
</dbReference>
<sequence>MQRLTMIYVVNIILLNGDRVLTSDVETPKNILFILIDDLRHRSDKKVYLPNINFLGKTGATFNNAFAQQALCAPSRNSLLTGRRPDSLRLYDFYSYWRDRSNGQGNFTTIPQFFKEHGYDTYSVGKVFHPGKSSNFTDDYPYSWSEYPYHPPTEMYKDAKVCRNKKTKKLERNLICPVSVKRQPGQSLPDLQSLDYAIDFLKKRNGSKPFFLAIGFHKPHIPLKFPKEYLKQMPISKVHRPKEPNIPKDMPLVSWHPWTDVRKRDDIRRLNITFPFGVMPTKWTLKIRQSYYAAAMYIDELIGTLLSYVDMQKTIIVLTSDHGWSLGENGLWAKYSNFDYALKVPLIFKYPKLIPTVVHEPVELIDIFPTLVDLTKLSDEIPKCLNHKDTSQLCFEGKSLVPFIENNINGLETFAISQYPRPSVYPQKNSDKPRLKDITIMGYSIRTKRYRYTEWISFNNTLFTKNWNNNYGIELYDHIIDPIESKNLFLVSKYKNIAKVLSIRLRSSVDVIV</sequence>
<keyword evidence="3" id="KW-0479">Metal-binding</keyword>
<dbReference type="PROSITE" id="PS00523">
    <property type="entry name" value="SULFATASE_1"/>
    <property type="match status" value="1"/>
</dbReference>
<dbReference type="AlphaFoldDB" id="A0A6J2JFY6"/>
<evidence type="ECO:0000256" key="4">
    <source>
        <dbReference type="ARBA" id="ARBA00022729"/>
    </source>
</evidence>
<accession>A0A6J2JFY6</accession>
<evidence type="ECO:0000313" key="10">
    <source>
        <dbReference type="RefSeq" id="XP_028028481.1"/>
    </source>
</evidence>
<dbReference type="GO" id="GO:0004423">
    <property type="term" value="F:iduronate-2-sulfatase activity"/>
    <property type="evidence" value="ECO:0007669"/>
    <property type="project" value="InterPro"/>
</dbReference>
<evidence type="ECO:0000313" key="8">
    <source>
        <dbReference type="Proteomes" id="UP000504629"/>
    </source>
</evidence>
<evidence type="ECO:0000313" key="9">
    <source>
        <dbReference type="RefSeq" id="XP_028028480.1"/>
    </source>
</evidence>
<organism evidence="8 9">
    <name type="scientific">Bombyx mandarina</name>
    <name type="common">Wild silk moth</name>
    <name type="synonym">Wild silkworm</name>
    <dbReference type="NCBI Taxonomy" id="7092"/>
    <lineage>
        <taxon>Eukaryota</taxon>
        <taxon>Metazoa</taxon>
        <taxon>Ecdysozoa</taxon>
        <taxon>Arthropoda</taxon>
        <taxon>Hexapoda</taxon>
        <taxon>Insecta</taxon>
        <taxon>Pterygota</taxon>
        <taxon>Neoptera</taxon>
        <taxon>Endopterygota</taxon>
        <taxon>Lepidoptera</taxon>
        <taxon>Glossata</taxon>
        <taxon>Ditrysia</taxon>
        <taxon>Bombycoidea</taxon>
        <taxon>Bombycidae</taxon>
        <taxon>Bombycinae</taxon>
        <taxon>Bombyx</taxon>
    </lineage>
</organism>
<dbReference type="RefSeq" id="XP_028028480.1">
    <property type="nucleotide sequence ID" value="XM_028172679.1"/>
</dbReference>
<evidence type="ECO:0000256" key="3">
    <source>
        <dbReference type="ARBA" id="ARBA00022723"/>
    </source>
</evidence>
<evidence type="ECO:0000313" key="11">
    <source>
        <dbReference type="RefSeq" id="XP_028028483.1"/>
    </source>
</evidence>
<comment type="similarity">
    <text evidence="2">Belongs to the sulfatase family.</text>
</comment>
<dbReference type="PANTHER" id="PTHR45953:SF1">
    <property type="entry name" value="IDURONATE 2-SULFATASE"/>
    <property type="match status" value="1"/>
</dbReference>
<reference evidence="9 10" key="1">
    <citation type="submission" date="2025-04" db="UniProtKB">
        <authorList>
            <consortium name="RefSeq"/>
        </authorList>
    </citation>
    <scope>IDENTIFICATION</scope>
    <source>
        <tissue evidence="9 10">Silk gland</tissue>
    </source>
</reference>
<proteinExistence type="inferred from homology"/>
<protein>
    <submittedName>
        <fullName evidence="9 10">Iduronate 2-sulfatase</fullName>
    </submittedName>
</protein>
<dbReference type="Proteomes" id="UP000504629">
    <property type="component" value="Unplaced"/>
</dbReference>
<keyword evidence="8" id="KW-1185">Reference proteome</keyword>
<dbReference type="InterPro" id="IPR000917">
    <property type="entry name" value="Sulfatase_N"/>
</dbReference>
<dbReference type="KEGG" id="bman:114241742"/>
<name>A0A6J2JFY6_BOMMA</name>
<keyword evidence="6" id="KW-0106">Calcium</keyword>
<evidence type="ECO:0000256" key="2">
    <source>
        <dbReference type="ARBA" id="ARBA00008779"/>
    </source>
</evidence>
<dbReference type="PANTHER" id="PTHR45953">
    <property type="entry name" value="IDURONATE 2-SULFATASE"/>
    <property type="match status" value="1"/>
</dbReference>
<gene>
    <name evidence="9 10 11" type="primary">LOC114241742</name>
</gene>
<keyword evidence="5" id="KW-0378">Hydrolase</keyword>
<dbReference type="GO" id="GO:0046872">
    <property type="term" value="F:metal ion binding"/>
    <property type="evidence" value="ECO:0007669"/>
    <property type="project" value="UniProtKB-KW"/>
</dbReference>
<comment type="cofactor">
    <cofactor evidence="1">
        <name>Ca(2+)</name>
        <dbReference type="ChEBI" id="CHEBI:29108"/>
    </cofactor>
</comment>
<dbReference type="SUPFAM" id="SSF53649">
    <property type="entry name" value="Alkaline phosphatase-like"/>
    <property type="match status" value="1"/>
</dbReference>
<dbReference type="RefSeq" id="XP_028028481.1">
    <property type="nucleotide sequence ID" value="XM_028172680.1"/>
</dbReference>
<dbReference type="GO" id="GO:0005737">
    <property type="term" value="C:cytoplasm"/>
    <property type="evidence" value="ECO:0007669"/>
    <property type="project" value="TreeGrafter"/>
</dbReference>
<feature type="domain" description="Sulfatase N-terminal" evidence="7">
    <location>
        <begin position="29"/>
        <end position="375"/>
    </location>
</feature>
<evidence type="ECO:0000259" key="7">
    <source>
        <dbReference type="Pfam" id="PF00884"/>
    </source>
</evidence>
<dbReference type="CTD" id="3423"/>
<dbReference type="InterPro" id="IPR024607">
    <property type="entry name" value="Sulfatase_CS"/>
</dbReference>
<keyword evidence="4" id="KW-0732">Signal</keyword>
<dbReference type="InterPro" id="IPR017850">
    <property type="entry name" value="Alkaline_phosphatase_core_sf"/>
</dbReference>
<evidence type="ECO:0000256" key="1">
    <source>
        <dbReference type="ARBA" id="ARBA00001913"/>
    </source>
</evidence>
<dbReference type="Gene3D" id="3.40.720.10">
    <property type="entry name" value="Alkaline Phosphatase, subunit A"/>
    <property type="match status" value="1"/>
</dbReference>
<evidence type="ECO:0000256" key="5">
    <source>
        <dbReference type="ARBA" id="ARBA00022801"/>
    </source>
</evidence>
<dbReference type="RefSeq" id="XP_028028483.1">
    <property type="nucleotide sequence ID" value="XM_028172682.1"/>
</dbReference>